<feature type="compositionally biased region" description="Basic and acidic residues" evidence="1">
    <location>
        <begin position="35"/>
        <end position="81"/>
    </location>
</feature>
<organism evidence="3 4">
    <name type="scientific">Mytilus coruscus</name>
    <name type="common">Sea mussel</name>
    <dbReference type="NCBI Taxonomy" id="42192"/>
    <lineage>
        <taxon>Eukaryota</taxon>
        <taxon>Metazoa</taxon>
        <taxon>Spiralia</taxon>
        <taxon>Lophotrochozoa</taxon>
        <taxon>Mollusca</taxon>
        <taxon>Bivalvia</taxon>
        <taxon>Autobranchia</taxon>
        <taxon>Pteriomorphia</taxon>
        <taxon>Mytilida</taxon>
        <taxon>Mytiloidea</taxon>
        <taxon>Mytilidae</taxon>
        <taxon>Mytilinae</taxon>
        <taxon>Mytilus</taxon>
    </lineage>
</organism>
<dbReference type="EMBL" id="CACVKT020010108">
    <property type="protein sequence ID" value="CAC5424886.1"/>
    <property type="molecule type" value="Genomic_DNA"/>
</dbReference>
<keyword evidence="2" id="KW-1133">Transmembrane helix</keyword>
<dbReference type="Proteomes" id="UP000507470">
    <property type="component" value="Unassembled WGS sequence"/>
</dbReference>
<feature type="compositionally biased region" description="Basic and acidic residues" evidence="1">
    <location>
        <begin position="1"/>
        <end position="16"/>
    </location>
</feature>
<feature type="region of interest" description="Disordered" evidence="1">
    <location>
        <begin position="146"/>
        <end position="166"/>
    </location>
</feature>
<evidence type="ECO:0000313" key="3">
    <source>
        <dbReference type="EMBL" id="CAC5424886.1"/>
    </source>
</evidence>
<dbReference type="AlphaFoldDB" id="A0A6J8EYY8"/>
<evidence type="ECO:0000256" key="1">
    <source>
        <dbReference type="SAM" id="MobiDB-lite"/>
    </source>
</evidence>
<proteinExistence type="predicted"/>
<feature type="transmembrane region" description="Helical" evidence="2">
    <location>
        <begin position="111"/>
        <end position="129"/>
    </location>
</feature>
<feature type="compositionally biased region" description="Polar residues" evidence="1">
    <location>
        <begin position="96"/>
        <end position="105"/>
    </location>
</feature>
<gene>
    <name evidence="3" type="ORF">MCOR_56761</name>
</gene>
<sequence>MMNENSKQEETGERKRTSGARYTPVPFKRNIQKPKPKDPKRVAAGKKGAEAKKMKAELRKKEEEKLKKENAKFKMASEKSDLPQITKDSDTETDCESNPSVERNSGSKVDYKFALFSIGIVGLGLFFYSQSKKPEKMIKEIVVGKEITKPEKPEKQKKEIDPFEFN</sequence>
<feature type="region of interest" description="Disordered" evidence="1">
    <location>
        <begin position="1"/>
        <end position="105"/>
    </location>
</feature>
<reference evidence="3 4" key="1">
    <citation type="submission" date="2020-06" db="EMBL/GenBank/DDBJ databases">
        <authorList>
            <person name="Li R."/>
            <person name="Bekaert M."/>
        </authorList>
    </citation>
    <scope>NUCLEOTIDE SEQUENCE [LARGE SCALE GENOMIC DNA]</scope>
    <source>
        <strain evidence="4">wild</strain>
    </source>
</reference>
<evidence type="ECO:0000313" key="4">
    <source>
        <dbReference type="Proteomes" id="UP000507470"/>
    </source>
</evidence>
<keyword evidence="2" id="KW-0472">Membrane</keyword>
<accession>A0A6J8EYY8</accession>
<protein>
    <submittedName>
        <fullName evidence="3">Uncharacterized protein</fullName>
    </submittedName>
</protein>
<evidence type="ECO:0000256" key="2">
    <source>
        <dbReference type="SAM" id="Phobius"/>
    </source>
</evidence>
<name>A0A6J8EYY8_MYTCO</name>
<keyword evidence="2" id="KW-0812">Transmembrane</keyword>
<keyword evidence="4" id="KW-1185">Reference proteome</keyword>